<feature type="compositionally biased region" description="Basic residues" evidence="2">
    <location>
        <begin position="475"/>
        <end position="484"/>
    </location>
</feature>
<feature type="compositionally biased region" description="Pro residues" evidence="2">
    <location>
        <begin position="492"/>
        <end position="504"/>
    </location>
</feature>
<keyword evidence="4" id="KW-0547">Nucleotide-binding</keyword>
<sequence length="513" mass="57564">MAAQKKKRAASKGDDDDAAAADSPSGNNNKKRAKKTNDDEVPAAPPAFAAPPFAAGGAMMVPPRLPNGAPNPAWMAQQAAAAAAVAQQSTAAQQTAAVQAQVVAGQMQLQQAAIAMAQSTTDEASKKKKATKQRKGAPAPPTGFIALECHQRIVAEERQRASHGMDMGNTTMHQMQTTLEAQQAEIDKLTLLNTKLQEELATAKSQLEEAEKGKSKIEKEVAKTAKRATTLEQRLQKQKEKWTEERKKQKETKKELVELKKSNGFNQCTKIVLPGDAEREDIEHNKHDRKWQQKFDMLVQFKEEHGHTNVSKYTDNVEAKYPGLATWVSTQRTCFTWLKSGKKNTLTPFRLQKLKSIGFEWQPRGVDPVPFDERVEQLKVYKQEHGDCNVQQHYKGVAGLGNWVLGMRRYYRENRLPADRIALLETMGFVWRLRAVKVPGGRHKKKNNEDEDDDDEPSELHRRHPQQQQPPPQQQHHHHHHHHANGGAMDPPAVPLGPPQPFSPLPFRYNEYV</sequence>
<dbReference type="PANTHER" id="PTHR33418:SF1">
    <property type="entry name" value="HELICASE-ASSOCIATED DOMAIN-CONTAINING PROTEIN"/>
    <property type="match status" value="1"/>
</dbReference>
<dbReference type="Gene3D" id="6.10.140.530">
    <property type="match status" value="2"/>
</dbReference>
<dbReference type="Proteomes" id="UP001153069">
    <property type="component" value="Unassembled WGS sequence"/>
</dbReference>
<feature type="region of interest" description="Disordered" evidence="2">
    <location>
        <begin position="1"/>
        <end position="55"/>
    </location>
</feature>
<comment type="caution">
    <text evidence="4">The sequence shown here is derived from an EMBL/GenBank/DDBJ whole genome shotgun (WGS) entry which is preliminary data.</text>
</comment>
<reference evidence="4" key="1">
    <citation type="submission" date="2020-06" db="EMBL/GenBank/DDBJ databases">
        <authorList>
            <consortium name="Plant Systems Biology data submission"/>
        </authorList>
    </citation>
    <scope>NUCLEOTIDE SEQUENCE</scope>
    <source>
        <strain evidence="4">D6</strain>
    </source>
</reference>
<protein>
    <submittedName>
        <fullName evidence="4">Helicase</fullName>
    </submittedName>
</protein>
<feature type="domain" description="Helicase-associated" evidence="3">
    <location>
        <begin position="370"/>
        <end position="429"/>
    </location>
</feature>
<dbReference type="OrthoDB" id="56904at2759"/>
<keyword evidence="5" id="KW-1185">Reference proteome</keyword>
<evidence type="ECO:0000256" key="1">
    <source>
        <dbReference type="SAM" id="Coils"/>
    </source>
</evidence>
<feature type="domain" description="Helicase-associated" evidence="3">
    <location>
        <begin position="287"/>
        <end position="359"/>
    </location>
</feature>
<dbReference type="PANTHER" id="PTHR33418">
    <property type="entry name" value="HELICASE-ASSOCIATED"/>
    <property type="match status" value="1"/>
</dbReference>
<evidence type="ECO:0000313" key="5">
    <source>
        <dbReference type="Proteomes" id="UP001153069"/>
    </source>
</evidence>
<dbReference type="GO" id="GO:0004386">
    <property type="term" value="F:helicase activity"/>
    <property type="evidence" value="ECO:0007669"/>
    <property type="project" value="UniProtKB-KW"/>
</dbReference>
<dbReference type="InterPro" id="IPR005114">
    <property type="entry name" value="Helicase_assoc"/>
</dbReference>
<dbReference type="AlphaFoldDB" id="A0A9N8EDP6"/>
<feature type="compositionally biased region" description="Basic residues" evidence="2">
    <location>
        <begin position="126"/>
        <end position="135"/>
    </location>
</feature>
<accession>A0A9N8EDP6</accession>
<evidence type="ECO:0000259" key="3">
    <source>
        <dbReference type="Pfam" id="PF03457"/>
    </source>
</evidence>
<gene>
    <name evidence="4" type="ORF">SEMRO_1025_G232780.1</name>
</gene>
<dbReference type="EMBL" id="CAICTM010001023">
    <property type="protein sequence ID" value="CAB9519547.1"/>
    <property type="molecule type" value="Genomic_DNA"/>
</dbReference>
<keyword evidence="1" id="KW-0175">Coiled coil</keyword>
<feature type="compositionally biased region" description="Basic residues" evidence="2">
    <location>
        <begin position="1"/>
        <end position="10"/>
    </location>
</feature>
<feature type="region of interest" description="Disordered" evidence="2">
    <location>
        <begin position="123"/>
        <end position="143"/>
    </location>
</feature>
<evidence type="ECO:0000256" key="2">
    <source>
        <dbReference type="SAM" id="MobiDB-lite"/>
    </source>
</evidence>
<keyword evidence="4" id="KW-0067">ATP-binding</keyword>
<keyword evidence="4" id="KW-0347">Helicase</keyword>
<dbReference type="Pfam" id="PF03457">
    <property type="entry name" value="HA"/>
    <property type="match status" value="2"/>
</dbReference>
<proteinExistence type="predicted"/>
<feature type="coiled-coil region" evidence="1">
    <location>
        <begin position="172"/>
        <end position="259"/>
    </location>
</feature>
<name>A0A9N8EDP6_9STRA</name>
<evidence type="ECO:0000313" key="4">
    <source>
        <dbReference type="EMBL" id="CAB9519547.1"/>
    </source>
</evidence>
<keyword evidence="4" id="KW-0378">Hydrolase</keyword>
<organism evidence="4 5">
    <name type="scientific">Seminavis robusta</name>
    <dbReference type="NCBI Taxonomy" id="568900"/>
    <lineage>
        <taxon>Eukaryota</taxon>
        <taxon>Sar</taxon>
        <taxon>Stramenopiles</taxon>
        <taxon>Ochrophyta</taxon>
        <taxon>Bacillariophyta</taxon>
        <taxon>Bacillariophyceae</taxon>
        <taxon>Bacillariophycidae</taxon>
        <taxon>Naviculales</taxon>
        <taxon>Naviculaceae</taxon>
        <taxon>Seminavis</taxon>
    </lineage>
</organism>
<feature type="region of interest" description="Disordered" evidence="2">
    <location>
        <begin position="440"/>
        <end position="513"/>
    </location>
</feature>